<keyword evidence="3" id="KW-1185">Reference proteome</keyword>
<evidence type="ECO:0000313" key="3">
    <source>
        <dbReference type="Proteomes" id="UP000887159"/>
    </source>
</evidence>
<dbReference type="Proteomes" id="UP000887159">
    <property type="component" value="Unassembled WGS sequence"/>
</dbReference>
<proteinExistence type="predicted"/>
<protein>
    <submittedName>
        <fullName evidence="2">Uncharacterized protein</fullName>
    </submittedName>
</protein>
<reference evidence="2" key="1">
    <citation type="submission" date="2020-08" db="EMBL/GenBank/DDBJ databases">
        <title>Multicomponent nature underlies the extraordinary mechanical properties of spider dragline silk.</title>
        <authorList>
            <person name="Kono N."/>
            <person name="Nakamura H."/>
            <person name="Mori M."/>
            <person name="Yoshida Y."/>
            <person name="Ohtoshi R."/>
            <person name="Malay A.D."/>
            <person name="Moran D.A.P."/>
            <person name="Tomita M."/>
            <person name="Numata K."/>
            <person name="Arakawa K."/>
        </authorList>
    </citation>
    <scope>NUCLEOTIDE SEQUENCE</scope>
</reference>
<dbReference type="EMBL" id="BMAU01021314">
    <property type="protein sequence ID" value="GFY12433.1"/>
    <property type="molecule type" value="Genomic_DNA"/>
</dbReference>
<evidence type="ECO:0000313" key="2">
    <source>
        <dbReference type="EMBL" id="GFY12433.1"/>
    </source>
</evidence>
<sequence>MCYVLTDQKVPSSILLISDFETELSAAVVPPSTCNKSDQKPSDSFDAANKAVRHTCDATATTHTLTITTMSFVRPQDDVEESNDEEYNSKNVSSTEIYPDNLTEGAVIVPDKMTTSYSMARKGNC</sequence>
<organism evidence="2 3">
    <name type="scientific">Trichonephila clavipes</name>
    <name type="common">Golden silk orbweaver</name>
    <name type="synonym">Nephila clavipes</name>
    <dbReference type="NCBI Taxonomy" id="2585209"/>
    <lineage>
        <taxon>Eukaryota</taxon>
        <taxon>Metazoa</taxon>
        <taxon>Ecdysozoa</taxon>
        <taxon>Arthropoda</taxon>
        <taxon>Chelicerata</taxon>
        <taxon>Arachnida</taxon>
        <taxon>Araneae</taxon>
        <taxon>Araneomorphae</taxon>
        <taxon>Entelegynae</taxon>
        <taxon>Araneoidea</taxon>
        <taxon>Nephilidae</taxon>
        <taxon>Trichonephila</taxon>
    </lineage>
</organism>
<gene>
    <name evidence="2" type="ORF">TNCV_1798551</name>
</gene>
<evidence type="ECO:0000256" key="1">
    <source>
        <dbReference type="SAM" id="MobiDB-lite"/>
    </source>
</evidence>
<comment type="caution">
    <text evidence="2">The sequence shown here is derived from an EMBL/GenBank/DDBJ whole genome shotgun (WGS) entry which is preliminary data.</text>
</comment>
<accession>A0A8X6SJ84</accession>
<name>A0A8X6SJ84_TRICX</name>
<feature type="region of interest" description="Disordered" evidence="1">
    <location>
        <begin position="76"/>
        <end position="96"/>
    </location>
</feature>
<dbReference type="AlphaFoldDB" id="A0A8X6SJ84"/>